<evidence type="ECO:0000259" key="2">
    <source>
        <dbReference type="Pfam" id="PF13579"/>
    </source>
</evidence>
<evidence type="ECO:0000313" key="3">
    <source>
        <dbReference type="EMBL" id="QDU22126.1"/>
    </source>
</evidence>
<dbReference type="PANTHER" id="PTHR45947">
    <property type="entry name" value="SULFOQUINOVOSYL TRANSFERASE SQD2"/>
    <property type="match status" value="1"/>
</dbReference>
<accession>A0A517XX95</accession>
<proteinExistence type="predicted"/>
<dbReference type="SUPFAM" id="SSF53756">
    <property type="entry name" value="UDP-Glycosyltransferase/glycogen phosphorylase"/>
    <property type="match status" value="1"/>
</dbReference>
<feature type="domain" description="Glycosyltransferase subfamily 4-like N-terminal" evidence="2">
    <location>
        <begin position="22"/>
        <end position="211"/>
    </location>
</feature>
<reference evidence="3 4" key="1">
    <citation type="submission" date="2019-02" db="EMBL/GenBank/DDBJ databases">
        <title>Deep-cultivation of Planctomycetes and their phenomic and genomic characterization uncovers novel biology.</title>
        <authorList>
            <person name="Wiegand S."/>
            <person name="Jogler M."/>
            <person name="Boedeker C."/>
            <person name="Pinto D."/>
            <person name="Vollmers J."/>
            <person name="Rivas-Marin E."/>
            <person name="Kohn T."/>
            <person name="Peeters S.H."/>
            <person name="Heuer A."/>
            <person name="Rast P."/>
            <person name="Oberbeckmann S."/>
            <person name="Bunk B."/>
            <person name="Jeske O."/>
            <person name="Meyerdierks A."/>
            <person name="Storesund J.E."/>
            <person name="Kallscheuer N."/>
            <person name="Luecker S."/>
            <person name="Lage O.M."/>
            <person name="Pohl T."/>
            <person name="Merkel B.J."/>
            <person name="Hornburger P."/>
            <person name="Mueller R.-W."/>
            <person name="Bruemmer F."/>
            <person name="Labrenz M."/>
            <person name="Spormann A.M."/>
            <person name="Op den Camp H."/>
            <person name="Overmann J."/>
            <person name="Amann R."/>
            <person name="Jetten M.S.M."/>
            <person name="Mascher T."/>
            <person name="Medema M.H."/>
            <person name="Devos D.P."/>
            <person name="Kaster A.-K."/>
            <person name="Ovreas L."/>
            <person name="Rohde M."/>
            <person name="Galperin M.Y."/>
            <person name="Jogler C."/>
        </authorList>
    </citation>
    <scope>NUCLEOTIDE SEQUENCE [LARGE SCALE GENOMIC DNA]</scope>
    <source>
        <strain evidence="3 4">ETA_A1</strain>
    </source>
</reference>
<dbReference type="CDD" id="cd03801">
    <property type="entry name" value="GT4_PimA-like"/>
    <property type="match status" value="1"/>
</dbReference>
<dbReference type="KEGG" id="uli:ETAA1_41020"/>
<dbReference type="EC" id="2.4.1.301" evidence="3"/>
<protein>
    <submittedName>
        <fullName evidence="3">Alpha-D-kanosaminyltransferase</fullName>
        <ecNumber evidence="3">2.4.1.301</ecNumber>
    </submittedName>
</protein>
<dbReference type="Pfam" id="PF13579">
    <property type="entry name" value="Glyco_trans_4_4"/>
    <property type="match status" value="1"/>
</dbReference>
<feature type="domain" description="Glycosyl transferase family 1" evidence="1">
    <location>
        <begin position="226"/>
        <end position="392"/>
    </location>
</feature>
<gene>
    <name evidence="3" type="primary">kanE_2</name>
    <name evidence="3" type="ORF">ETAA1_41020</name>
</gene>
<dbReference type="InterPro" id="IPR028098">
    <property type="entry name" value="Glyco_trans_4-like_N"/>
</dbReference>
<dbReference type="OrthoDB" id="9787617at2"/>
<dbReference type="AlphaFoldDB" id="A0A517XX95"/>
<dbReference type="Pfam" id="PF00534">
    <property type="entry name" value="Glycos_transf_1"/>
    <property type="match status" value="1"/>
</dbReference>
<dbReference type="InterPro" id="IPR050194">
    <property type="entry name" value="Glycosyltransferase_grp1"/>
</dbReference>
<organism evidence="3 4">
    <name type="scientific">Urbifossiella limnaea</name>
    <dbReference type="NCBI Taxonomy" id="2528023"/>
    <lineage>
        <taxon>Bacteria</taxon>
        <taxon>Pseudomonadati</taxon>
        <taxon>Planctomycetota</taxon>
        <taxon>Planctomycetia</taxon>
        <taxon>Gemmatales</taxon>
        <taxon>Gemmataceae</taxon>
        <taxon>Urbifossiella</taxon>
    </lineage>
</organism>
<evidence type="ECO:0000259" key="1">
    <source>
        <dbReference type="Pfam" id="PF00534"/>
    </source>
</evidence>
<dbReference type="RefSeq" id="WP_145241592.1">
    <property type="nucleotide sequence ID" value="NZ_CP036273.1"/>
</dbReference>
<keyword evidence="3" id="KW-0808">Transferase</keyword>
<dbReference type="GO" id="GO:0016758">
    <property type="term" value="F:hexosyltransferase activity"/>
    <property type="evidence" value="ECO:0007669"/>
    <property type="project" value="TreeGrafter"/>
</dbReference>
<dbReference type="Proteomes" id="UP000319576">
    <property type="component" value="Chromosome"/>
</dbReference>
<dbReference type="EMBL" id="CP036273">
    <property type="protein sequence ID" value="QDU22126.1"/>
    <property type="molecule type" value="Genomic_DNA"/>
</dbReference>
<sequence length="420" mass="46224">MDHPTSPLRVAHFVQRYPPAVGGSEAYFARLADYLTAHGDAVTVFTSSAVGLTDMWRGSREIAEPDDGPVTVHRFPPLALPGRRYVLKAASLVPVRRWQALTAPCNPVCPAMWAAAGRYAEPLDAVHATAFPYSFPIACALRLARRRGVPFLITPFLHTGDPTDPHDRTRRQYTTPHLRWLLRQADRVFVQTRVERDTVVSLGVRPERVVLQGLGVDAAECTGGDRAAARQAWRVGPGEPVVGHLANASVEKGTVDLLDAAARVWATGKDFRLVLAGPEMPNFRAAWDRCPHRDRVVRLGVLSEAAKRDFYAGIDAFALPSRSDSFGLVLLEAWANGKPNLVYRAGGPAELVRDEVDGLQARCGDVAGLADRLRRLVCDAGLRVRLGEAGRDRAGREFRWADKLEMVRREMLVLRRGSPT</sequence>
<dbReference type="PANTHER" id="PTHR45947:SF3">
    <property type="entry name" value="SULFOQUINOVOSYL TRANSFERASE SQD2"/>
    <property type="match status" value="1"/>
</dbReference>
<keyword evidence="4" id="KW-1185">Reference proteome</keyword>
<keyword evidence="3" id="KW-0328">Glycosyltransferase</keyword>
<evidence type="ECO:0000313" key="4">
    <source>
        <dbReference type="Proteomes" id="UP000319576"/>
    </source>
</evidence>
<dbReference type="Gene3D" id="3.40.50.2000">
    <property type="entry name" value="Glycogen Phosphorylase B"/>
    <property type="match status" value="2"/>
</dbReference>
<dbReference type="InterPro" id="IPR001296">
    <property type="entry name" value="Glyco_trans_1"/>
</dbReference>
<name>A0A517XX95_9BACT</name>